<name>A0A931J8J0_9BURK</name>
<organism evidence="1 2">
    <name type="scientific">Inhella proteolytica</name>
    <dbReference type="NCBI Taxonomy" id="2795029"/>
    <lineage>
        <taxon>Bacteria</taxon>
        <taxon>Pseudomonadati</taxon>
        <taxon>Pseudomonadota</taxon>
        <taxon>Betaproteobacteria</taxon>
        <taxon>Burkholderiales</taxon>
        <taxon>Sphaerotilaceae</taxon>
        <taxon>Inhella</taxon>
    </lineage>
</organism>
<dbReference type="AlphaFoldDB" id="A0A931J8J0"/>
<sequence>MHADLARAVDAAFEDDSETDLDELLARLGQAIAAAPQDRALRQLRLRLSEAIGLRELQIEDLSALVQADADDLQSALTLALHRHRWAGYLAAPAYDGNEDEELDDAAAEAAAQAEEAQRLALEQLSLQELRRLAQHPKADADFVEQLLQGWQERVFGQDWSLLAIALRAGARWPEAPALRRQRALAWASLAHQGPDFETPDERPPVGFAVDYAGGLHDPALCRRAHQAVDAALAAQPQDAELLDLRARLHLGLSDFAAAAQAFEAAAQTWRAQGDEDAATESADWARRCAAGRSALSDDLLGGLEEAVARLGQGADSPPRSEAAAAFLAEMNENMARLRSELEGQLAEARPAIEAENSAPSAEELAELEALAQTLAPKLAGLLAFEPLRCREAHPRAAELHPRLAEFDAQMQQLGFERLAWIEIQDYSERFGAITLTGVWPHPSGEATLLSTAVAALQVSELETEFSDGRQLITSQSRGRNYFGGGPQVDVLFVDASLPLEEVIELHRARVAHELAHTPGLALRPWKNAADFIAAQERQRQAKLAYRLAVGKDGWEARSVPVKHPEVFVPLMREAALAYVRDAQARHAGSA</sequence>
<evidence type="ECO:0000313" key="1">
    <source>
        <dbReference type="EMBL" id="MBH9578070.1"/>
    </source>
</evidence>
<dbReference type="Proteomes" id="UP000613266">
    <property type="component" value="Unassembled WGS sequence"/>
</dbReference>
<keyword evidence="2" id="KW-1185">Reference proteome</keyword>
<gene>
    <name evidence="1" type="ORF">I7X39_14280</name>
</gene>
<proteinExistence type="predicted"/>
<dbReference type="EMBL" id="JAEDAK010000009">
    <property type="protein sequence ID" value="MBH9578070.1"/>
    <property type="molecule type" value="Genomic_DNA"/>
</dbReference>
<accession>A0A931J8J0</accession>
<reference evidence="1" key="1">
    <citation type="submission" date="2020-12" db="EMBL/GenBank/DDBJ databases">
        <title>The genome sequence of Inhella sp. 1Y17.</title>
        <authorList>
            <person name="Liu Y."/>
        </authorList>
    </citation>
    <scope>NUCLEOTIDE SEQUENCE</scope>
    <source>
        <strain evidence="1">1Y17</strain>
    </source>
</reference>
<evidence type="ECO:0000313" key="2">
    <source>
        <dbReference type="Proteomes" id="UP000613266"/>
    </source>
</evidence>
<protein>
    <submittedName>
        <fullName evidence="1">Uncharacterized protein</fullName>
    </submittedName>
</protein>
<comment type="caution">
    <text evidence="1">The sequence shown here is derived from an EMBL/GenBank/DDBJ whole genome shotgun (WGS) entry which is preliminary data.</text>
</comment>
<dbReference type="RefSeq" id="WP_198111838.1">
    <property type="nucleotide sequence ID" value="NZ_JAEDAK010000009.1"/>
</dbReference>